<dbReference type="eggNOG" id="KOG3961">
    <property type="taxonomic scope" value="Eukaryota"/>
</dbReference>
<dbReference type="CDD" id="cd23693">
    <property type="entry name" value="mS45"/>
    <property type="match status" value="1"/>
</dbReference>
<dbReference type="InParanoid" id="G0R6D6"/>
<keyword evidence="1" id="KW-0175">Coiled coil</keyword>
<dbReference type="InterPro" id="IPR016024">
    <property type="entry name" value="ARM-type_fold"/>
</dbReference>
<dbReference type="STRING" id="857967.G0R6D6"/>
<evidence type="ECO:0000313" key="4">
    <source>
        <dbReference type="Proteomes" id="UP000008983"/>
    </source>
</evidence>
<proteinExistence type="predicted"/>
<dbReference type="InterPro" id="IPR019399">
    <property type="entry name" value="Parkin_co-regulated_protein"/>
</dbReference>
<dbReference type="Proteomes" id="UP000008983">
    <property type="component" value="Unassembled WGS sequence"/>
</dbReference>
<dbReference type="Pfam" id="PF10274">
    <property type="entry name" value="ParcG"/>
    <property type="match status" value="1"/>
</dbReference>
<feature type="region of interest" description="Disordered" evidence="2">
    <location>
        <begin position="1"/>
        <end position="78"/>
    </location>
</feature>
<dbReference type="PANTHER" id="PTHR21207">
    <property type="entry name" value="PARKIN COREGULATED GENE PROTEIN PARK2 COREGULATED"/>
    <property type="match status" value="1"/>
</dbReference>
<dbReference type="EMBL" id="GL984395">
    <property type="protein sequence ID" value="EGR26976.1"/>
    <property type="molecule type" value="Genomic_DNA"/>
</dbReference>
<evidence type="ECO:0000256" key="1">
    <source>
        <dbReference type="SAM" id="Coils"/>
    </source>
</evidence>
<feature type="coiled-coil region" evidence="1">
    <location>
        <begin position="322"/>
        <end position="377"/>
    </location>
</feature>
<dbReference type="Gene3D" id="1.25.10.10">
    <property type="entry name" value="Leucine-rich Repeat Variant"/>
    <property type="match status" value="1"/>
</dbReference>
<accession>G0R6D6</accession>
<name>G0R6D6_ICHMU</name>
<feature type="compositionally biased region" description="Polar residues" evidence="2">
    <location>
        <begin position="17"/>
        <end position="49"/>
    </location>
</feature>
<dbReference type="AlphaFoldDB" id="G0R6D6"/>
<evidence type="ECO:0000256" key="2">
    <source>
        <dbReference type="SAM" id="MobiDB-lite"/>
    </source>
</evidence>
<feature type="compositionally biased region" description="Low complexity" evidence="2">
    <location>
        <begin position="52"/>
        <end position="75"/>
    </location>
</feature>
<dbReference type="RefSeq" id="XP_004023860.1">
    <property type="nucleotide sequence ID" value="XM_004023811.1"/>
</dbReference>
<sequence length="757" mass="88889">MFSKSTKPTSIPLKKAFSSNNQQKQPLVSKPSILQNQSINQVQKPSLHTIQKKQQQNQEEQKSQQNESQNKFQQKPSSKFTSIKTVDLFSKANNQNSNSFAYVYNAGGIPCRVNHGSIKMNIQWNQGVNLKDLPYDPLLATCFEGLTEEKHPYNFIAYNCTKEMLEQEDAGQKIVPMINKLVWPLKNSLQSKNQQNFDNALTILKLLSDTIGPNLNPHIKNILQPIVIQMNKQMLREKITITLRALEENGGADVVKIIKSAIPTYTNIIRMSSQLTENFKGINEIITQFIQQIGDCQKREDFNIQKIKSTFEIFTKNMDQLLYQINQDYENLEKVLQKHESDIRNRIRTEQQLKLFIESLQQKIEECEQEQRGILKEVRRALLGKDVDEVQDEQISQEDFDEPQEDFLHEGLSHDEFLRRAQKYQLQLFQKQIPDPFVKDQINSQYGNYSSYDRNYLQLKKIHQTVPKMEQIAYGQYKLHSFMKNNLLEQEGYHELWDDFQKELKDQKVQMGEDQALEEFYKFVEEVQKEDDEYVPEFEEMDNTNFDDPVEMRGLDDPRLSPKARDDIYELYQKGWSIKDICTRYGIIPERTKAVIWQCEKFYTQILPKADPLLVYLTYQMEEEWAEENGGWQDYGIDLEDLIERERGTHSLTFEKQREVDFGNPSKKWTKEEREQIKFRHTPKSEKITQKLDGGIYQRGYLIKDWKAHRGKCRQDVSRAFKRIVEHSHEPHRLPSSSILKLKNGPRIGAQGLGTKL</sequence>
<organism evidence="3 4">
    <name type="scientific">Ichthyophthirius multifiliis</name>
    <name type="common">White spot disease agent</name>
    <name type="synonym">Ich</name>
    <dbReference type="NCBI Taxonomy" id="5932"/>
    <lineage>
        <taxon>Eukaryota</taxon>
        <taxon>Sar</taxon>
        <taxon>Alveolata</taxon>
        <taxon>Ciliophora</taxon>
        <taxon>Intramacronucleata</taxon>
        <taxon>Oligohymenophorea</taxon>
        <taxon>Hymenostomatida</taxon>
        <taxon>Ophryoglenina</taxon>
        <taxon>Ichthyophthirius</taxon>
    </lineage>
</organism>
<reference evidence="3 4" key="1">
    <citation type="submission" date="2011-07" db="EMBL/GenBank/DDBJ databases">
        <authorList>
            <person name="Coyne R."/>
            <person name="Brami D."/>
            <person name="Johnson J."/>
            <person name="Hostetler J."/>
            <person name="Hannick L."/>
            <person name="Clark T."/>
            <person name="Cassidy-Hanley D."/>
            <person name="Inman J."/>
        </authorList>
    </citation>
    <scope>NUCLEOTIDE SEQUENCE [LARGE SCALE GENOMIC DNA]</scope>
    <source>
        <strain evidence="3 4">G5</strain>
    </source>
</reference>
<evidence type="ECO:0000313" key="3">
    <source>
        <dbReference type="EMBL" id="EGR26976.1"/>
    </source>
</evidence>
<dbReference type="SUPFAM" id="SSF48371">
    <property type="entry name" value="ARM repeat"/>
    <property type="match status" value="1"/>
</dbReference>
<dbReference type="InterPro" id="IPR011989">
    <property type="entry name" value="ARM-like"/>
</dbReference>
<protein>
    <submittedName>
        <fullName evidence="3">Uncharacterized protein</fullName>
    </submittedName>
</protein>
<keyword evidence="4" id="KW-1185">Reference proteome</keyword>
<dbReference type="PANTHER" id="PTHR21207:SF1">
    <property type="entry name" value="PACRG-LIKE PROTEIN"/>
    <property type="match status" value="1"/>
</dbReference>
<dbReference type="OrthoDB" id="10258089at2759"/>
<dbReference type="GeneID" id="14903037"/>
<gene>
    <name evidence="3" type="ORF">IMG5_203750</name>
</gene>